<accession>A0ABT7JDI1</accession>
<reference evidence="1 2" key="1">
    <citation type="submission" date="2023-05" db="EMBL/GenBank/DDBJ databases">
        <authorList>
            <person name="Gao F."/>
        </authorList>
    </citation>
    <scope>NUCLEOTIDE SEQUENCE [LARGE SCALE GENOMIC DNA]</scope>
    <source>
        <strain evidence="1 2">MIMF12</strain>
    </source>
</reference>
<name>A0ABT7JDI1_9DEIO</name>
<dbReference type="RefSeq" id="WP_285521148.1">
    <property type="nucleotide sequence ID" value="NZ_JASNGB010000012.1"/>
</dbReference>
<dbReference type="EMBL" id="JASNGB010000012">
    <property type="protein sequence ID" value="MDL2343105.1"/>
    <property type="molecule type" value="Genomic_DNA"/>
</dbReference>
<dbReference type="Proteomes" id="UP001302059">
    <property type="component" value="Unassembled WGS sequence"/>
</dbReference>
<proteinExistence type="predicted"/>
<dbReference type="InterPro" id="IPR036390">
    <property type="entry name" value="WH_DNA-bd_sf"/>
</dbReference>
<keyword evidence="2" id="KW-1185">Reference proteome</keyword>
<gene>
    <name evidence="1" type="ORF">QOL99_02960</name>
</gene>
<organism evidence="1 2">
    <name type="scientific">Deinococcus rhizophilus</name>
    <dbReference type="NCBI Taxonomy" id="3049544"/>
    <lineage>
        <taxon>Bacteria</taxon>
        <taxon>Thermotogati</taxon>
        <taxon>Deinococcota</taxon>
        <taxon>Deinococci</taxon>
        <taxon>Deinococcales</taxon>
        <taxon>Deinococcaceae</taxon>
        <taxon>Deinococcus</taxon>
    </lineage>
</organism>
<comment type="caution">
    <text evidence="1">The sequence shown here is derived from an EMBL/GenBank/DDBJ whole genome shotgun (WGS) entry which is preliminary data.</text>
</comment>
<dbReference type="SUPFAM" id="SSF46785">
    <property type="entry name" value="Winged helix' DNA-binding domain"/>
    <property type="match status" value="1"/>
</dbReference>
<protein>
    <submittedName>
        <fullName evidence="1">Winged helix-turn-helix domain-containing protein</fullName>
    </submittedName>
</protein>
<sequence>MSRGPGRVQRGILEALEDGPLTGPDLARQVGAGEDSTRRALRRLEAGGRVVCLGFALGGGQRWGLPHLREARAALLSPEREAHLAAVMGPRFARSFRRAVVSGL</sequence>
<evidence type="ECO:0000313" key="2">
    <source>
        <dbReference type="Proteomes" id="UP001302059"/>
    </source>
</evidence>
<evidence type="ECO:0000313" key="1">
    <source>
        <dbReference type="EMBL" id="MDL2343105.1"/>
    </source>
</evidence>
<dbReference type="Gene3D" id="1.10.10.10">
    <property type="entry name" value="Winged helix-like DNA-binding domain superfamily/Winged helix DNA-binding domain"/>
    <property type="match status" value="1"/>
</dbReference>
<dbReference type="InterPro" id="IPR036388">
    <property type="entry name" value="WH-like_DNA-bd_sf"/>
</dbReference>